<accession>A0ACB0YPD1</accession>
<name>A0ACB0YPD1_MELEN</name>
<organism evidence="1 2">
    <name type="scientific">Meloidogyne enterolobii</name>
    <name type="common">Root-knot nematode worm</name>
    <name type="synonym">Meloidogyne mayaguensis</name>
    <dbReference type="NCBI Taxonomy" id="390850"/>
    <lineage>
        <taxon>Eukaryota</taxon>
        <taxon>Metazoa</taxon>
        <taxon>Ecdysozoa</taxon>
        <taxon>Nematoda</taxon>
        <taxon>Chromadorea</taxon>
        <taxon>Rhabditida</taxon>
        <taxon>Tylenchina</taxon>
        <taxon>Tylenchomorpha</taxon>
        <taxon>Tylenchoidea</taxon>
        <taxon>Meloidogynidae</taxon>
        <taxon>Meloidogyninae</taxon>
        <taxon>Meloidogyne</taxon>
    </lineage>
</organism>
<gene>
    <name evidence="1" type="ORF">MENTE1834_LOCUS14652</name>
</gene>
<dbReference type="Proteomes" id="UP001497535">
    <property type="component" value="Unassembled WGS sequence"/>
</dbReference>
<reference evidence="1" key="1">
    <citation type="submission" date="2023-11" db="EMBL/GenBank/DDBJ databases">
        <authorList>
            <person name="Poullet M."/>
        </authorList>
    </citation>
    <scope>NUCLEOTIDE SEQUENCE</scope>
    <source>
        <strain evidence="1">E1834</strain>
    </source>
</reference>
<sequence>MEIEKFMQKRRRRRRSSTAEGLREEQPDSPKKRTENKGDDGANINYFRKKRKNRFHSFSLLFVNSASALKEAILWYMLMIFVGGRWRGICS</sequence>
<evidence type="ECO:0000313" key="1">
    <source>
        <dbReference type="EMBL" id="CAK5055491.1"/>
    </source>
</evidence>
<evidence type="ECO:0000313" key="2">
    <source>
        <dbReference type="Proteomes" id="UP001497535"/>
    </source>
</evidence>
<keyword evidence="2" id="KW-1185">Reference proteome</keyword>
<protein>
    <submittedName>
        <fullName evidence="1">Uncharacterized protein</fullName>
    </submittedName>
</protein>
<proteinExistence type="predicted"/>
<comment type="caution">
    <text evidence="1">The sequence shown here is derived from an EMBL/GenBank/DDBJ whole genome shotgun (WGS) entry which is preliminary data.</text>
</comment>
<dbReference type="EMBL" id="CAVMJV010000016">
    <property type="protein sequence ID" value="CAK5055491.1"/>
    <property type="molecule type" value="Genomic_DNA"/>
</dbReference>